<comment type="caution">
    <text evidence="1">The sequence shown here is derived from an EMBL/GenBank/DDBJ whole genome shotgun (WGS) entry which is preliminary data.</text>
</comment>
<protein>
    <submittedName>
        <fullName evidence="1">Uncharacterized protein</fullName>
    </submittedName>
</protein>
<name>A0A6G1EY76_9ORYZ</name>
<keyword evidence="2" id="KW-1185">Reference proteome</keyword>
<evidence type="ECO:0000313" key="2">
    <source>
        <dbReference type="Proteomes" id="UP000479710"/>
    </source>
</evidence>
<reference evidence="1 2" key="1">
    <citation type="submission" date="2019-11" db="EMBL/GenBank/DDBJ databases">
        <title>Whole genome sequence of Oryza granulata.</title>
        <authorList>
            <person name="Li W."/>
        </authorList>
    </citation>
    <scope>NUCLEOTIDE SEQUENCE [LARGE SCALE GENOMIC DNA]</scope>
    <source>
        <strain evidence="2">cv. Menghai</strain>
        <tissue evidence="1">Leaf</tissue>
    </source>
</reference>
<organism evidence="1 2">
    <name type="scientific">Oryza meyeriana var. granulata</name>
    <dbReference type="NCBI Taxonomy" id="110450"/>
    <lineage>
        <taxon>Eukaryota</taxon>
        <taxon>Viridiplantae</taxon>
        <taxon>Streptophyta</taxon>
        <taxon>Embryophyta</taxon>
        <taxon>Tracheophyta</taxon>
        <taxon>Spermatophyta</taxon>
        <taxon>Magnoliopsida</taxon>
        <taxon>Liliopsida</taxon>
        <taxon>Poales</taxon>
        <taxon>Poaceae</taxon>
        <taxon>BOP clade</taxon>
        <taxon>Oryzoideae</taxon>
        <taxon>Oryzeae</taxon>
        <taxon>Oryzinae</taxon>
        <taxon>Oryza</taxon>
        <taxon>Oryza meyeriana</taxon>
    </lineage>
</organism>
<proteinExistence type="predicted"/>
<dbReference type="EMBL" id="SPHZ02000002">
    <property type="protein sequence ID" value="KAF0929596.1"/>
    <property type="molecule type" value="Genomic_DNA"/>
</dbReference>
<sequence length="75" mass="8094">MARVSSCRRVMSTMVSPSVVRVPSVFSVAVNEGPMVLPTLAELGFLEKLTFLQAGGLGKYNSKALLVNFTPCLLY</sequence>
<evidence type="ECO:0000313" key="1">
    <source>
        <dbReference type="EMBL" id="KAF0929596.1"/>
    </source>
</evidence>
<gene>
    <name evidence="1" type="ORF">E2562_022794</name>
</gene>
<dbReference type="Proteomes" id="UP000479710">
    <property type="component" value="Unassembled WGS sequence"/>
</dbReference>
<dbReference type="AlphaFoldDB" id="A0A6G1EY76"/>
<accession>A0A6G1EY76</accession>
<dbReference type="OrthoDB" id="907479at2759"/>